<dbReference type="EMBL" id="FIHA01000020">
    <property type="protein sequence ID" value="CYU88331.1"/>
    <property type="molecule type" value="Genomic_DNA"/>
</dbReference>
<accession>A0A0Z8FXJ8</accession>
<organism evidence="1 3">
    <name type="scientific">Streptococcus suis</name>
    <dbReference type="NCBI Taxonomy" id="1307"/>
    <lineage>
        <taxon>Bacteria</taxon>
        <taxon>Bacillati</taxon>
        <taxon>Bacillota</taxon>
        <taxon>Bacilli</taxon>
        <taxon>Lactobacillales</taxon>
        <taxon>Streptococcaceae</taxon>
        <taxon>Streptococcus</taxon>
    </lineage>
</organism>
<dbReference type="EMBL" id="FIHD01000021">
    <property type="protein sequence ID" value="CYU97612.1"/>
    <property type="molecule type" value="Genomic_DNA"/>
</dbReference>
<evidence type="ECO:0000313" key="1">
    <source>
        <dbReference type="EMBL" id="CYU88331.1"/>
    </source>
</evidence>
<dbReference type="Proteomes" id="UP000072794">
    <property type="component" value="Unassembled WGS sequence"/>
</dbReference>
<protein>
    <submittedName>
        <fullName evidence="1">Uncharacterized protein</fullName>
    </submittedName>
</protein>
<dbReference type="AlphaFoldDB" id="A0A0Z8FXJ8"/>
<dbReference type="RefSeq" id="WP_153603675.1">
    <property type="nucleotide sequence ID" value="NZ_CEDY01000034.1"/>
</dbReference>
<proteinExistence type="predicted"/>
<evidence type="ECO:0000313" key="3">
    <source>
        <dbReference type="Proteomes" id="UP000072794"/>
    </source>
</evidence>
<evidence type="ECO:0000313" key="2">
    <source>
        <dbReference type="EMBL" id="CYU97612.1"/>
    </source>
</evidence>
<dbReference type="Proteomes" id="UP000073494">
    <property type="component" value="Unassembled WGS sequence"/>
</dbReference>
<evidence type="ECO:0000313" key="4">
    <source>
        <dbReference type="Proteomes" id="UP000073494"/>
    </source>
</evidence>
<sequence length="46" mass="5696">MSKMTIIEYSRSEWDREGFYIPSLQIMAFREDVSMERRKELLQKYC</sequence>
<reference evidence="3 4" key="1">
    <citation type="submission" date="2016-02" db="EMBL/GenBank/DDBJ databases">
        <authorList>
            <consortium name="Pathogen Informatics"/>
        </authorList>
    </citation>
    <scope>NUCLEOTIDE SEQUENCE [LARGE SCALE GENOMIC DNA]</scope>
    <source>
        <strain evidence="1 3">LSS52</strain>
        <strain evidence="2 4">LSS54</strain>
    </source>
</reference>
<name>A0A0Z8FXJ8_STRSU</name>
<gene>
    <name evidence="1" type="ORF">ERS132414_01177</name>
    <name evidence="2" type="ORF">ERS132416_01302</name>
</gene>